<accession>A0A5K7ZE37</accession>
<dbReference type="PANTHER" id="PTHR43155">
    <property type="entry name" value="CYCLIC DI-GMP PHOSPHODIESTERASE PA4108-RELATED"/>
    <property type="match status" value="1"/>
</dbReference>
<dbReference type="Pfam" id="PF01966">
    <property type="entry name" value="HD"/>
    <property type="match status" value="1"/>
</dbReference>
<dbReference type="SMART" id="SM00471">
    <property type="entry name" value="HDc"/>
    <property type="match status" value="1"/>
</dbReference>
<dbReference type="SUPFAM" id="SSF109604">
    <property type="entry name" value="HD-domain/PDEase-like"/>
    <property type="match status" value="1"/>
</dbReference>
<dbReference type="Pfam" id="PF01590">
    <property type="entry name" value="GAF"/>
    <property type="match status" value="1"/>
</dbReference>
<dbReference type="GO" id="GO:0016787">
    <property type="term" value="F:hydrolase activity"/>
    <property type="evidence" value="ECO:0007669"/>
    <property type="project" value="UniProtKB-KW"/>
</dbReference>
<proteinExistence type="predicted"/>
<dbReference type="Proteomes" id="UP000427769">
    <property type="component" value="Chromosome"/>
</dbReference>
<dbReference type="InterPro" id="IPR006674">
    <property type="entry name" value="HD_domain"/>
</dbReference>
<name>A0A5K7ZE37_9BACT</name>
<dbReference type="EMBL" id="AP021875">
    <property type="protein sequence ID" value="BBO78021.1"/>
    <property type="molecule type" value="Genomic_DNA"/>
</dbReference>
<dbReference type="PANTHER" id="PTHR43155:SF2">
    <property type="entry name" value="CYCLIC DI-GMP PHOSPHODIESTERASE PA4108"/>
    <property type="match status" value="1"/>
</dbReference>
<protein>
    <submittedName>
        <fullName evidence="2">Phosphohydrolase</fullName>
    </submittedName>
</protein>
<dbReference type="AlphaFoldDB" id="A0A5K7ZE37"/>
<dbReference type="InterPro" id="IPR003607">
    <property type="entry name" value="HD/PDEase_dom"/>
</dbReference>
<evidence type="ECO:0000259" key="1">
    <source>
        <dbReference type="PROSITE" id="PS51832"/>
    </source>
</evidence>
<dbReference type="PROSITE" id="PS51832">
    <property type="entry name" value="HD_GYP"/>
    <property type="match status" value="1"/>
</dbReference>
<dbReference type="InterPro" id="IPR029016">
    <property type="entry name" value="GAF-like_dom_sf"/>
</dbReference>
<keyword evidence="3" id="KW-1185">Reference proteome</keyword>
<dbReference type="SMART" id="SM00065">
    <property type="entry name" value="GAF"/>
    <property type="match status" value="1"/>
</dbReference>
<dbReference type="Gene3D" id="1.10.3210.10">
    <property type="entry name" value="Hypothetical protein af1432"/>
    <property type="match status" value="1"/>
</dbReference>
<organism evidence="2 3">
    <name type="scientific">Desulfosarcina widdelii</name>
    <dbReference type="NCBI Taxonomy" id="947919"/>
    <lineage>
        <taxon>Bacteria</taxon>
        <taxon>Pseudomonadati</taxon>
        <taxon>Thermodesulfobacteriota</taxon>
        <taxon>Desulfobacteria</taxon>
        <taxon>Desulfobacterales</taxon>
        <taxon>Desulfosarcinaceae</taxon>
        <taxon>Desulfosarcina</taxon>
    </lineage>
</organism>
<gene>
    <name evidence="2" type="ORF">DSCW_54380</name>
</gene>
<dbReference type="CDD" id="cd00077">
    <property type="entry name" value="HDc"/>
    <property type="match status" value="1"/>
</dbReference>
<reference evidence="2 3" key="1">
    <citation type="submission" date="2019-11" db="EMBL/GenBank/DDBJ databases">
        <title>Comparative genomics of hydrocarbon-degrading Desulfosarcina strains.</title>
        <authorList>
            <person name="Watanabe M."/>
            <person name="Kojima H."/>
            <person name="Fukui M."/>
        </authorList>
    </citation>
    <scope>NUCLEOTIDE SEQUENCE [LARGE SCALE GENOMIC DNA]</scope>
    <source>
        <strain evidence="2 3">PP31</strain>
    </source>
</reference>
<evidence type="ECO:0000313" key="2">
    <source>
        <dbReference type="EMBL" id="BBO78021.1"/>
    </source>
</evidence>
<dbReference type="SUPFAM" id="SSF55781">
    <property type="entry name" value="GAF domain-like"/>
    <property type="match status" value="1"/>
</dbReference>
<dbReference type="RefSeq" id="WP_155306697.1">
    <property type="nucleotide sequence ID" value="NZ_AP021875.1"/>
</dbReference>
<feature type="domain" description="HD-GYP" evidence="1">
    <location>
        <begin position="183"/>
        <end position="410"/>
    </location>
</feature>
<keyword evidence="2" id="KW-0378">Hydrolase</keyword>
<sequence>MLSEKQKLDTLMVLGIELNRILDLDILLERVLTRARQFVDADAGSIYIREGNRLNVAHSQNETLQKRLTDEEKLIFSTFSIPIDEMSIAGFAAATGKVLNIPDVYKLPPTKSYHFNKKYDKVSGYVTRSMLTIPLVSSKKEVLGILQIINAQDQEKRIQPFSRIDEKVMLHFAGIASVALERAQMTRAMILRMIRMAEMRDPQETGAHVNRVAGFSLEIYEQWAKRRNLDRKEIDKARDALHMGAMLHDVGKVAISDTILKKPAPLNFEEFEIMKRHTVRGARLFSNLQSDYDEAAAIIALNHHEKWDGSGYPGHVDPVSGKAMPGYESKGNRPAPGKKGEEIPLFGRIVAIADVYDALSSKRSYKEPWDEARCIESLRRGAGNHFDPELVEIFINQIAFIRAIQARFKENDLHPASGNA</sequence>
<evidence type="ECO:0000313" key="3">
    <source>
        <dbReference type="Proteomes" id="UP000427769"/>
    </source>
</evidence>
<dbReference type="OrthoDB" id="9764337at2"/>
<dbReference type="KEGG" id="dwd:DSCW_54380"/>
<dbReference type="Gene3D" id="3.30.450.40">
    <property type="match status" value="1"/>
</dbReference>
<dbReference type="InterPro" id="IPR037522">
    <property type="entry name" value="HD_GYP_dom"/>
</dbReference>
<dbReference type="InterPro" id="IPR003018">
    <property type="entry name" value="GAF"/>
</dbReference>